<keyword evidence="2" id="KW-0472">Membrane</keyword>
<dbReference type="Pfam" id="PF16976">
    <property type="entry name" value="RcpC"/>
    <property type="match status" value="1"/>
</dbReference>
<keyword evidence="6" id="KW-1185">Reference proteome</keyword>
<evidence type="ECO:0000313" key="6">
    <source>
        <dbReference type="Proteomes" id="UP001597128"/>
    </source>
</evidence>
<evidence type="ECO:0000259" key="4">
    <source>
        <dbReference type="Pfam" id="PF16976"/>
    </source>
</evidence>
<organism evidence="5 6">
    <name type="scientific">Methylophilus luteus</name>
    <dbReference type="NCBI Taxonomy" id="640108"/>
    <lineage>
        <taxon>Bacteria</taxon>
        <taxon>Pseudomonadati</taxon>
        <taxon>Pseudomonadota</taxon>
        <taxon>Betaproteobacteria</taxon>
        <taxon>Nitrosomonadales</taxon>
        <taxon>Methylophilaceae</taxon>
        <taxon>Methylophilus</taxon>
    </lineage>
</organism>
<keyword evidence="2" id="KW-0812">Transmembrane</keyword>
<gene>
    <name evidence="5" type="primary">cpaB</name>
    <name evidence="5" type="ORF">ACFQ1Z_10220</name>
</gene>
<name>A0ABW3F648_9PROT</name>
<sequence>MNSTFLRVLAILMVIAAMVTAFVGYKLSQKKPAASLAVVVPTYTQVIAKKTLAAGHVLVSEDLETATGPQFNQHGFSNPQALLGKTTAAPILKGAPFNAAHFPVISELGQSLAAHERAVAIKVNEVVGVGGFIKPGDHVDVLLYLHQDRETGEISSAQVVLSNVKVLAYGAVTAASESGQAESLTPATPGKLGSSSRSEKSGKDSRSAILAVPAAEMAKLMLADSTGSLRLALRGEALPDSSNAVADNQFIRLADVSQAAASRQAAPSATVATSQVTVKKPAAPARPKQERVIVHRGENTEVIHVAR</sequence>
<keyword evidence="2" id="KW-1133">Transmembrane helix</keyword>
<reference evidence="6" key="1">
    <citation type="journal article" date="2019" name="Int. J. Syst. Evol. Microbiol.">
        <title>The Global Catalogue of Microorganisms (GCM) 10K type strain sequencing project: providing services to taxonomists for standard genome sequencing and annotation.</title>
        <authorList>
            <consortium name="The Broad Institute Genomics Platform"/>
            <consortium name="The Broad Institute Genome Sequencing Center for Infectious Disease"/>
            <person name="Wu L."/>
            <person name="Ma J."/>
        </authorList>
    </citation>
    <scope>NUCLEOTIDE SEQUENCE [LARGE SCALE GENOMIC DNA]</scope>
    <source>
        <strain evidence="6">CCUG 58412</strain>
    </source>
</reference>
<dbReference type="InterPro" id="IPR031571">
    <property type="entry name" value="RcpC_dom"/>
</dbReference>
<dbReference type="InterPro" id="IPR017592">
    <property type="entry name" value="Pilus_assmbl_Flp-typ_CpaB"/>
</dbReference>
<protein>
    <submittedName>
        <fullName evidence="5">Flp pilus assembly protein CpaB</fullName>
    </submittedName>
</protein>
<dbReference type="CDD" id="cd11614">
    <property type="entry name" value="SAF_CpaB_FlgA_like"/>
    <property type="match status" value="1"/>
</dbReference>
<feature type="domain" description="SAF" evidence="3">
    <location>
        <begin position="46"/>
        <end position="102"/>
    </location>
</feature>
<feature type="region of interest" description="Disordered" evidence="1">
    <location>
        <begin position="178"/>
        <end position="205"/>
    </location>
</feature>
<evidence type="ECO:0000313" key="5">
    <source>
        <dbReference type="EMBL" id="MFD0913922.1"/>
    </source>
</evidence>
<evidence type="ECO:0000256" key="1">
    <source>
        <dbReference type="SAM" id="MobiDB-lite"/>
    </source>
</evidence>
<dbReference type="EMBL" id="JBHTKB010000002">
    <property type="protein sequence ID" value="MFD0913922.1"/>
    <property type="molecule type" value="Genomic_DNA"/>
</dbReference>
<proteinExistence type="predicted"/>
<dbReference type="NCBIfam" id="TIGR03177">
    <property type="entry name" value="pilus_cpaB"/>
    <property type="match status" value="1"/>
</dbReference>
<accession>A0ABW3F648</accession>
<comment type="caution">
    <text evidence="5">The sequence shown here is derived from an EMBL/GenBank/DDBJ whole genome shotgun (WGS) entry which is preliminary data.</text>
</comment>
<dbReference type="RefSeq" id="WP_379057417.1">
    <property type="nucleotide sequence ID" value="NZ_JBHTKB010000002.1"/>
</dbReference>
<evidence type="ECO:0000256" key="2">
    <source>
        <dbReference type="SAM" id="Phobius"/>
    </source>
</evidence>
<dbReference type="InterPro" id="IPR013974">
    <property type="entry name" value="SAF"/>
</dbReference>
<dbReference type="Proteomes" id="UP001597128">
    <property type="component" value="Unassembled WGS sequence"/>
</dbReference>
<feature type="domain" description="Flp pilus assembly protein RcpC/CpaB" evidence="4">
    <location>
        <begin position="108"/>
        <end position="234"/>
    </location>
</feature>
<dbReference type="Pfam" id="PF08666">
    <property type="entry name" value="SAF"/>
    <property type="match status" value="1"/>
</dbReference>
<feature type="transmembrane region" description="Helical" evidence="2">
    <location>
        <begin position="6"/>
        <end position="25"/>
    </location>
</feature>
<evidence type="ECO:0000259" key="3">
    <source>
        <dbReference type="Pfam" id="PF08666"/>
    </source>
</evidence>